<dbReference type="RefSeq" id="WP_164218337.1">
    <property type="nucleotide sequence ID" value="NZ_JAAGMK010000563.1"/>
</dbReference>
<dbReference type="EMBL" id="JAAGMK010000563">
    <property type="protein sequence ID" value="NEB86439.1"/>
    <property type="molecule type" value="Genomic_DNA"/>
</dbReference>
<dbReference type="EMBL" id="JAAGMS010000348">
    <property type="protein sequence ID" value="NEC02552.1"/>
    <property type="molecule type" value="Genomic_DNA"/>
</dbReference>
<evidence type="ECO:0000313" key="3">
    <source>
        <dbReference type="EMBL" id="NEC02552.1"/>
    </source>
</evidence>
<reference evidence="2 4" key="1">
    <citation type="submission" date="2020-01" db="EMBL/GenBank/DDBJ databases">
        <title>Insect and environment-associated Actinomycetes.</title>
        <authorList>
            <person name="Currrie C."/>
            <person name="Chevrette M."/>
            <person name="Carlson C."/>
            <person name="Stubbendieck R."/>
            <person name="Wendt-Pienkowski E."/>
        </authorList>
    </citation>
    <scope>NUCLEOTIDE SEQUENCE</scope>
    <source>
        <strain evidence="2">SID505</strain>
        <strain evidence="3 4">SID7903</strain>
    </source>
</reference>
<organism evidence="2">
    <name type="scientific">Streptomyces anulatus</name>
    <name type="common">Streptomyces chrysomallus</name>
    <dbReference type="NCBI Taxonomy" id="1892"/>
    <lineage>
        <taxon>Bacteria</taxon>
        <taxon>Bacillati</taxon>
        <taxon>Actinomycetota</taxon>
        <taxon>Actinomycetes</taxon>
        <taxon>Kitasatosporales</taxon>
        <taxon>Streptomycetaceae</taxon>
        <taxon>Streptomyces</taxon>
    </lineage>
</organism>
<accession>A0A6G3SU63</accession>
<sequence length="90" mass="9748">MERRRTDRKAGKVTVATVRAAIGRHDLPGVEGTYSEATIAMEEQIVGYLQGVWEKEVGVGLWTLSLSAPLPDKPEKPAPPLASGLSTLEY</sequence>
<evidence type="ECO:0000256" key="1">
    <source>
        <dbReference type="SAM" id="MobiDB-lite"/>
    </source>
</evidence>
<feature type="region of interest" description="Disordered" evidence="1">
    <location>
        <begin position="68"/>
        <end position="90"/>
    </location>
</feature>
<protein>
    <submittedName>
        <fullName evidence="2">Uncharacterized protein</fullName>
    </submittedName>
</protein>
<dbReference type="Proteomes" id="UP000470951">
    <property type="component" value="Unassembled WGS sequence"/>
</dbReference>
<proteinExistence type="predicted"/>
<comment type="caution">
    <text evidence="2">The sequence shown here is derived from an EMBL/GenBank/DDBJ whole genome shotgun (WGS) entry which is preliminary data.</text>
</comment>
<evidence type="ECO:0000313" key="4">
    <source>
        <dbReference type="Proteomes" id="UP000470951"/>
    </source>
</evidence>
<evidence type="ECO:0000313" key="2">
    <source>
        <dbReference type="EMBL" id="NEB86439.1"/>
    </source>
</evidence>
<name>A0A6G3SU63_STRAQ</name>
<gene>
    <name evidence="2" type="ORF">G3I43_19985</name>
    <name evidence="3" type="ORF">G3I58_31950</name>
</gene>
<dbReference type="AlphaFoldDB" id="A0A6G3SU63"/>